<proteinExistence type="predicted"/>
<name>A0A370L1R5_9HYPH</name>
<dbReference type="AlphaFoldDB" id="A0A370L1R5"/>
<sequence length="75" mass="8311">MRLLERGVFFDAIALICVSGTIIDLKITTYSDTLATFKGVTRAQPVTRSGAPLRLLAERAHVAPRARSVRDWLRA</sequence>
<organism evidence="1 2">
    <name type="scientific">Bosea caraganae</name>
    <dbReference type="NCBI Taxonomy" id="2763117"/>
    <lineage>
        <taxon>Bacteria</taxon>
        <taxon>Pseudomonadati</taxon>
        <taxon>Pseudomonadota</taxon>
        <taxon>Alphaproteobacteria</taxon>
        <taxon>Hyphomicrobiales</taxon>
        <taxon>Boseaceae</taxon>
        <taxon>Bosea</taxon>
    </lineage>
</organism>
<reference evidence="2" key="1">
    <citation type="submission" date="2018-07" db="EMBL/GenBank/DDBJ databases">
        <authorList>
            <person name="Safronova V.I."/>
            <person name="Chirak E.R."/>
            <person name="Sazanova A.L."/>
        </authorList>
    </citation>
    <scope>NUCLEOTIDE SEQUENCE [LARGE SCALE GENOMIC DNA]</scope>
    <source>
        <strain evidence="2">RCAM04685</strain>
    </source>
</reference>
<dbReference type="EMBL" id="QQTP01000012">
    <property type="protein sequence ID" value="RDJ21500.1"/>
    <property type="molecule type" value="Genomic_DNA"/>
</dbReference>
<accession>A0A370L1R5</accession>
<evidence type="ECO:0000313" key="1">
    <source>
        <dbReference type="EMBL" id="RDJ21500.1"/>
    </source>
</evidence>
<comment type="caution">
    <text evidence="1">The sequence shown here is derived from an EMBL/GenBank/DDBJ whole genome shotgun (WGS) entry which is preliminary data.</text>
</comment>
<gene>
    <name evidence="1" type="ORF">DWE98_20945</name>
</gene>
<evidence type="ECO:0000313" key="2">
    <source>
        <dbReference type="Proteomes" id="UP000255207"/>
    </source>
</evidence>
<dbReference type="Proteomes" id="UP000255207">
    <property type="component" value="Unassembled WGS sequence"/>
</dbReference>
<keyword evidence="2" id="KW-1185">Reference proteome</keyword>
<protein>
    <submittedName>
        <fullName evidence="1">Uncharacterized protein</fullName>
    </submittedName>
</protein>